<proteinExistence type="inferred from homology"/>
<feature type="domain" description="Multidrug resistance protein MdtA-like alpha-helical hairpin" evidence="3">
    <location>
        <begin position="98"/>
        <end position="166"/>
    </location>
</feature>
<dbReference type="Proteomes" id="UP000525652">
    <property type="component" value="Unassembled WGS sequence"/>
</dbReference>
<dbReference type="Pfam" id="PF25917">
    <property type="entry name" value="BSH_RND"/>
    <property type="match status" value="1"/>
</dbReference>
<sequence>MNLRILPLFLFSLALLPGCKEKKPQQASTPPTVEVISASETDLPVYREIVATLQGPVNTKIKPKIQGYLLTQEYEDGALVKKDDLLFTIDPSTYEIDVQQAKANVEVQEANLVKAELTVQRDQELIKADAISQKQLDNAVQERDAVKAQVAASKAALNQAKLNLSYCKIYAPIAGIVGKASTDIGDLVGPTQVLATMSNLDPIQAVFYIPERAYMSRAERLQELVKIPLSERPEDIELVMADGSIYKHKGRFQFINRQIDSGTGTIGVYVLFANPNSILRPGQYAMVRIKINTLKDIIKIPQRAIVETQGMSSVYTVNSDDTVASVPVKLGETSGSNVVVTSGLKTGDTVIVEGIQKVKKGAKVKTTLFKSSSSDSSDSSSSSSNSSASSSQSSTSSSGSDSSSGSSSSSDSSSSSADSSQGTQS</sequence>
<evidence type="ECO:0000256" key="2">
    <source>
        <dbReference type="SAM" id="MobiDB-lite"/>
    </source>
</evidence>
<feature type="compositionally biased region" description="Low complexity" evidence="2">
    <location>
        <begin position="371"/>
        <end position="425"/>
    </location>
</feature>
<dbReference type="Gene3D" id="2.40.30.170">
    <property type="match status" value="1"/>
</dbReference>
<dbReference type="InterPro" id="IPR058626">
    <property type="entry name" value="MdtA-like_b-barrel"/>
</dbReference>
<reference evidence="7 8" key="1">
    <citation type="submission" date="2020-07" db="EMBL/GenBank/DDBJ databases">
        <authorList>
            <person name="Feng X."/>
        </authorList>
    </citation>
    <scope>NUCLEOTIDE SEQUENCE [LARGE SCALE GENOMIC DNA]</scope>
    <source>
        <strain evidence="7 8">JCM14086</strain>
    </source>
</reference>
<evidence type="ECO:0000259" key="3">
    <source>
        <dbReference type="Pfam" id="PF25876"/>
    </source>
</evidence>
<evidence type="ECO:0000259" key="6">
    <source>
        <dbReference type="Pfam" id="PF25989"/>
    </source>
</evidence>
<dbReference type="GO" id="GO:0030313">
    <property type="term" value="C:cell envelope"/>
    <property type="evidence" value="ECO:0007669"/>
    <property type="project" value="UniProtKB-SubCell"/>
</dbReference>
<dbReference type="GO" id="GO:0022857">
    <property type="term" value="F:transmembrane transporter activity"/>
    <property type="evidence" value="ECO:0007669"/>
    <property type="project" value="InterPro"/>
</dbReference>
<evidence type="ECO:0000259" key="4">
    <source>
        <dbReference type="Pfam" id="PF25917"/>
    </source>
</evidence>
<dbReference type="InterPro" id="IPR058637">
    <property type="entry name" value="YknX-like_C"/>
</dbReference>
<keyword evidence="8" id="KW-1185">Reference proteome</keyword>
<feature type="domain" description="Multidrug resistance protein MdtA-like beta-barrel" evidence="5">
    <location>
        <begin position="233"/>
        <end position="292"/>
    </location>
</feature>
<dbReference type="Gene3D" id="2.40.420.20">
    <property type="match status" value="1"/>
</dbReference>
<dbReference type="Gene3D" id="1.10.287.470">
    <property type="entry name" value="Helix hairpin bin"/>
    <property type="match status" value="1"/>
</dbReference>
<evidence type="ECO:0000313" key="8">
    <source>
        <dbReference type="Proteomes" id="UP000525652"/>
    </source>
</evidence>
<dbReference type="NCBIfam" id="TIGR01730">
    <property type="entry name" value="RND_mfp"/>
    <property type="match status" value="1"/>
</dbReference>
<dbReference type="GO" id="GO:0005886">
    <property type="term" value="C:plasma membrane"/>
    <property type="evidence" value="ECO:0007669"/>
    <property type="project" value="TreeGrafter"/>
</dbReference>
<dbReference type="InterPro" id="IPR058624">
    <property type="entry name" value="MdtA-like_HH"/>
</dbReference>
<evidence type="ECO:0000259" key="5">
    <source>
        <dbReference type="Pfam" id="PF25944"/>
    </source>
</evidence>
<dbReference type="InterPro" id="IPR006143">
    <property type="entry name" value="RND_pump_MFP"/>
</dbReference>
<dbReference type="PANTHER" id="PTHR30158">
    <property type="entry name" value="ACRA/E-RELATED COMPONENT OF DRUG EFFLUX TRANSPORTER"/>
    <property type="match status" value="1"/>
</dbReference>
<gene>
    <name evidence="7" type="ORF">H5P30_07790</name>
</gene>
<dbReference type="SUPFAM" id="SSF111369">
    <property type="entry name" value="HlyD-like secretion proteins"/>
    <property type="match status" value="1"/>
</dbReference>
<comment type="similarity">
    <text evidence="1">Belongs to the membrane fusion protein (MFP) (TC 8.A.1) family.</text>
</comment>
<dbReference type="Gene3D" id="2.40.50.100">
    <property type="match status" value="1"/>
</dbReference>
<feature type="domain" description="Multidrug resistance protein MdtA-like barrel-sandwich hybrid" evidence="4">
    <location>
        <begin position="60"/>
        <end position="192"/>
    </location>
</feature>
<accession>A0A7X1AZ89</accession>
<dbReference type="Pfam" id="PF25989">
    <property type="entry name" value="YknX_C"/>
    <property type="match status" value="1"/>
</dbReference>
<dbReference type="AlphaFoldDB" id="A0A7X1AZ89"/>
<name>A0A7X1AZ89_9BACT</name>
<dbReference type="Pfam" id="PF25876">
    <property type="entry name" value="HH_MFP_RND"/>
    <property type="match status" value="1"/>
</dbReference>
<dbReference type="GO" id="GO:0046677">
    <property type="term" value="P:response to antibiotic"/>
    <property type="evidence" value="ECO:0007669"/>
    <property type="project" value="TreeGrafter"/>
</dbReference>
<feature type="domain" description="YknX-like C-terminal permuted SH3-like" evidence="6">
    <location>
        <begin position="298"/>
        <end position="365"/>
    </location>
</feature>
<dbReference type="InterPro" id="IPR058625">
    <property type="entry name" value="MdtA-like_BSH"/>
</dbReference>
<feature type="region of interest" description="Disordered" evidence="2">
    <location>
        <begin position="369"/>
        <end position="425"/>
    </location>
</feature>
<dbReference type="EMBL" id="JACHVA010000069">
    <property type="protein sequence ID" value="MBC2601678.1"/>
    <property type="molecule type" value="Genomic_DNA"/>
</dbReference>
<dbReference type="RefSeq" id="WP_185692396.1">
    <property type="nucleotide sequence ID" value="NZ_JACHVA010000069.1"/>
</dbReference>
<comment type="caution">
    <text evidence="7">The sequence shown here is derived from an EMBL/GenBank/DDBJ whole genome shotgun (WGS) entry which is preliminary data.</text>
</comment>
<evidence type="ECO:0000256" key="1">
    <source>
        <dbReference type="ARBA" id="ARBA00009477"/>
    </source>
</evidence>
<evidence type="ECO:0000313" key="7">
    <source>
        <dbReference type="EMBL" id="MBC2601678.1"/>
    </source>
</evidence>
<organism evidence="7 8">
    <name type="scientific">Puniceicoccus vermicola</name>
    <dbReference type="NCBI Taxonomy" id="388746"/>
    <lineage>
        <taxon>Bacteria</taxon>
        <taxon>Pseudomonadati</taxon>
        <taxon>Verrucomicrobiota</taxon>
        <taxon>Opitutia</taxon>
        <taxon>Puniceicoccales</taxon>
        <taxon>Puniceicoccaceae</taxon>
        <taxon>Puniceicoccus</taxon>
    </lineage>
</organism>
<protein>
    <submittedName>
        <fullName evidence="7">Efflux RND transporter periplasmic adaptor subunit</fullName>
    </submittedName>
</protein>
<dbReference type="Pfam" id="PF25944">
    <property type="entry name" value="Beta-barrel_RND"/>
    <property type="match status" value="1"/>
</dbReference>